<protein>
    <recommendedName>
        <fullName evidence="6">BRCA2 OB1 domain-containing protein</fullName>
    </recommendedName>
</protein>
<accession>A0ABQ8JYX1</accession>
<feature type="domain" description="BRCA2 OB1" evidence="2">
    <location>
        <begin position="651"/>
        <end position="772"/>
    </location>
</feature>
<keyword evidence="5" id="KW-1185">Reference proteome</keyword>
<evidence type="ECO:0000256" key="1">
    <source>
        <dbReference type="SAM" id="MobiDB-lite"/>
    </source>
</evidence>
<reference evidence="4 5" key="1">
    <citation type="journal article" date="2021" name="Environ. Microbiol.">
        <title>Gene family expansions and transcriptome signatures uncover fungal adaptations to wood decay.</title>
        <authorList>
            <person name="Hage H."/>
            <person name="Miyauchi S."/>
            <person name="Viragh M."/>
            <person name="Drula E."/>
            <person name="Min B."/>
            <person name="Chaduli D."/>
            <person name="Navarro D."/>
            <person name="Favel A."/>
            <person name="Norest M."/>
            <person name="Lesage-Meessen L."/>
            <person name="Balint B."/>
            <person name="Merenyi Z."/>
            <person name="de Eugenio L."/>
            <person name="Morin E."/>
            <person name="Martinez A.T."/>
            <person name="Baldrian P."/>
            <person name="Stursova M."/>
            <person name="Martinez M.J."/>
            <person name="Novotny C."/>
            <person name="Magnuson J.K."/>
            <person name="Spatafora J.W."/>
            <person name="Maurice S."/>
            <person name="Pangilinan J."/>
            <person name="Andreopoulos W."/>
            <person name="LaButti K."/>
            <person name="Hundley H."/>
            <person name="Na H."/>
            <person name="Kuo A."/>
            <person name="Barry K."/>
            <person name="Lipzen A."/>
            <person name="Henrissat B."/>
            <person name="Riley R."/>
            <person name="Ahrendt S."/>
            <person name="Nagy L.G."/>
            <person name="Grigoriev I.V."/>
            <person name="Martin F."/>
            <person name="Rosso M.N."/>
        </authorList>
    </citation>
    <scope>NUCLEOTIDE SEQUENCE [LARGE SCALE GENOMIC DNA]</scope>
    <source>
        <strain evidence="4 5">CIRM-BRFM 1785</strain>
    </source>
</reference>
<dbReference type="InterPro" id="IPR015525">
    <property type="entry name" value="BRCA2"/>
</dbReference>
<feature type="domain" description="Breast cancer type 2 susceptibility protein helical" evidence="3">
    <location>
        <begin position="590"/>
        <end position="647"/>
    </location>
</feature>
<dbReference type="InterPro" id="IPR036315">
    <property type="entry name" value="BRCA2_hlx_sf"/>
</dbReference>
<dbReference type="Pfam" id="PF09169">
    <property type="entry name" value="BRCA-2_helical"/>
    <property type="match status" value="1"/>
</dbReference>
<feature type="region of interest" description="Disordered" evidence="1">
    <location>
        <begin position="160"/>
        <end position="183"/>
    </location>
</feature>
<dbReference type="Gene3D" id="2.40.50.140">
    <property type="entry name" value="Nucleic acid-binding proteins"/>
    <property type="match status" value="3"/>
</dbReference>
<evidence type="ECO:0000313" key="4">
    <source>
        <dbReference type="EMBL" id="KAH9829477.1"/>
    </source>
</evidence>
<dbReference type="SUPFAM" id="SSF50249">
    <property type="entry name" value="Nucleic acid-binding proteins"/>
    <property type="match status" value="2"/>
</dbReference>
<comment type="caution">
    <text evidence="4">The sequence shown here is derived from an EMBL/GenBank/DDBJ whole genome shotgun (WGS) entry which is preliminary data.</text>
</comment>
<dbReference type="Pfam" id="PF09103">
    <property type="entry name" value="BRCA-2_OB1"/>
    <property type="match status" value="1"/>
</dbReference>
<evidence type="ECO:0000259" key="2">
    <source>
        <dbReference type="Pfam" id="PF09103"/>
    </source>
</evidence>
<feature type="region of interest" description="Disordered" evidence="1">
    <location>
        <begin position="415"/>
        <end position="442"/>
    </location>
</feature>
<feature type="compositionally biased region" description="Polar residues" evidence="1">
    <location>
        <begin position="417"/>
        <end position="437"/>
    </location>
</feature>
<evidence type="ECO:0000259" key="3">
    <source>
        <dbReference type="Pfam" id="PF09169"/>
    </source>
</evidence>
<dbReference type="EMBL" id="JADCUA010000038">
    <property type="protein sequence ID" value="KAH9829477.1"/>
    <property type="molecule type" value="Genomic_DNA"/>
</dbReference>
<dbReference type="RefSeq" id="XP_047772951.1">
    <property type="nucleotide sequence ID" value="XM_047925307.1"/>
</dbReference>
<name>A0ABQ8JYX1_9APHY</name>
<feature type="compositionally biased region" description="Polar residues" evidence="1">
    <location>
        <begin position="17"/>
        <end position="31"/>
    </location>
</feature>
<dbReference type="PANTHER" id="PTHR11289:SF0">
    <property type="entry name" value="BREAST CANCER TYPE 2 SUSCEPTIBILITY PROTEIN"/>
    <property type="match status" value="1"/>
</dbReference>
<dbReference type="Proteomes" id="UP000814176">
    <property type="component" value="Unassembled WGS sequence"/>
</dbReference>
<feature type="compositionally biased region" description="Gly residues" evidence="1">
    <location>
        <begin position="314"/>
        <end position="325"/>
    </location>
</feature>
<evidence type="ECO:0008006" key="6">
    <source>
        <dbReference type="Google" id="ProtNLM"/>
    </source>
</evidence>
<sequence>MQCSRSPSPAESRHRLSSPTYDEQIDMSQQELEAFDEFESSQYAGRRPSPVPQDPIEVKRRRNKEIADSLDEWETQSRKKRISLERQASLDDALAPPPPPDERSQVDGVGAADFPRFSGFVSASRVAATDSGDDTHEDLAQTTHTPAKYHGFGFTSAANIDNNSFNHDTDKQPTSSPDVPEDQDYADWFSAKIPEGAATGFQPARAIKPPRPVDDPPVLLDPALNALPSFTSCRIIFNEERGPPMSQVNAEAPTISGFNSAANYVHSMQSGTVLQDWAKPSAEALARAAAKLKTWEAEMGSDFTSDPSIPEPPEGGGTLEGGGFGRPALRMLENSFAPASGAPDSPTPAGSGFGRASNLSSKLPALGRNKGFKSPLLTRPVATPRTAAGTSYVNSPLNPNTIASTSKLPPAFATPTRPGTSSFMPLVPRTTTPSKSLGLTPRRLGFSSAAGKPQFVTPFKAGMKPGESGRLDLEQKMSEASQKTSVTVIGNAKPARHIDKAPRKATFFDLTKSESRQTLESSGLRPQMYDEVELSHMVGNNYDSLKQLTPDNALFYRFNSRSSHNASSLLGESLILGADAALEDLRDTGCDLATQEWVNNHWSLILWKLAGMVCLQPQLEANPATRRWCWKEVVNQLLYRYERELNSSSRPPLRLITTHDAPATCPMILCVTNITWHNGPRDEHGSTSDRWANVEVTDGWYRIRVAVDDPIERAINSGHIRVGRKLAIQNARLMHKEGREPAEPLEAYTQMNLQICGNSCHLAPWHAKLGFMHHPMVATLDRLTADGGLVTLLDVTVERVYPIAYTEFNTTRDGMKECLGILNEKEELEAQDRWRAQREAAAQKIRDEYDVKIYRWQGWAETFEARSGSGWQPTDANDHLSADAEDQWLTLVDEPATFAQVKKELTTDRAGWLAFHARHAIAKAREDLSEDIGKELEADYPPRDSRSFRVIVVKDARWSKREPLRMGQLHIWDILNYVQTEGGKPGQFTEGERYIVSSVMPSHKTAWMEPDIGAMVYFNTTKSTRFQRVKP</sequence>
<feature type="region of interest" description="Disordered" evidence="1">
    <location>
        <begin position="300"/>
        <end position="377"/>
    </location>
</feature>
<organism evidence="4 5">
    <name type="scientific">Rhodofomes roseus</name>
    <dbReference type="NCBI Taxonomy" id="34475"/>
    <lineage>
        <taxon>Eukaryota</taxon>
        <taxon>Fungi</taxon>
        <taxon>Dikarya</taxon>
        <taxon>Basidiomycota</taxon>
        <taxon>Agaricomycotina</taxon>
        <taxon>Agaricomycetes</taxon>
        <taxon>Polyporales</taxon>
        <taxon>Rhodofomes</taxon>
    </lineage>
</organism>
<feature type="region of interest" description="Disordered" evidence="1">
    <location>
        <begin position="1"/>
        <end position="113"/>
    </location>
</feature>
<dbReference type="SUPFAM" id="SSF81872">
    <property type="entry name" value="BRCA2 helical domain"/>
    <property type="match status" value="1"/>
</dbReference>
<dbReference type="InterPro" id="IPR012340">
    <property type="entry name" value="NA-bd_OB-fold"/>
</dbReference>
<gene>
    <name evidence="4" type="ORF">C8Q71DRAFT_790422</name>
</gene>
<evidence type="ECO:0000313" key="5">
    <source>
        <dbReference type="Proteomes" id="UP000814176"/>
    </source>
</evidence>
<proteinExistence type="predicted"/>
<dbReference type="InterPro" id="IPR015252">
    <property type="entry name" value="BRCA2_hlx"/>
</dbReference>
<dbReference type="InterPro" id="IPR015187">
    <property type="entry name" value="BRCA2_OB_1"/>
</dbReference>
<dbReference type="GeneID" id="72006039"/>
<dbReference type="PANTHER" id="PTHR11289">
    <property type="entry name" value="BREAST CANCER TYPE 2 SUSCEPTIBILITY PROTEIN BRCA2"/>
    <property type="match status" value="1"/>
</dbReference>
<feature type="compositionally biased region" description="Polar residues" evidence="1">
    <location>
        <begin position="160"/>
        <end position="177"/>
    </location>
</feature>